<evidence type="ECO:0000256" key="4">
    <source>
        <dbReference type="ARBA" id="ARBA00023125"/>
    </source>
</evidence>
<dbReference type="CDD" id="cd06171">
    <property type="entry name" value="Sigma70_r4"/>
    <property type="match status" value="1"/>
</dbReference>
<dbReference type="PRINTS" id="PR00046">
    <property type="entry name" value="SIGMA70FCT"/>
</dbReference>
<dbReference type="Pfam" id="PF04545">
    <property type="entry name" value="Sigma70_r4"/>
    <property type="match status" value="1"/>
</dbReference>
<evidence type="ECO:0000256" key="1">
    <source>
        <dbReference type="ARBA" id="ARBA00007788"/>
    </source>
</evidence>
<evidence type="ECO:0000256" key="5">
    <source>
        <dbReference type="ARBA" id="ARBA00023163"/>
    </source>
</evidence>
<accession>A0AAE0C5Q4</accession>
<feature type="compositionally biased region" description="Basic and acidic residues" evidence="6">
    <location>
        <begin position="221"/>
        <end position="233"/>
    </location>
</feature>
<feature type="compositionally biased region" description="Low complexity" evidence="6">
    <location>
        <begin position="174"/>
        <end position="190"/>
    </location>
</feature>
<dbReference type="InterPro" id="IPR007627">
    <property type="entry name" value="RNA_pol_sigma70_r2"/>
</dbReference>
<keyword evidence="2" id="KW-0805">Transcription regulation</keyword>
<evidence type="ECO:0000259" key="8">
    <source>
        <dbReference type="PROSITE" id="PS00716"/>
    </source>
</evidence>
<proteinExistence type="inferred from homology"/>
<dbReference type="Gene3D" id="1.10.10.10">
    <property type="entry name" value="Winged helix-like DNA-binding domain superfamily/Winged helix DNA-binding domain"/>
    <property type="match status" value="2"/>
</dbReference>
<dbReference type="InterPro" id="IPR007630">
    <property type="entry name" value="RNA_pol_sigma70_r4"/>
</dbReference>
<comment type="caution">
    <text evidence="9">The sequence shown here is derived from an EMBL/GenBank/DDBJ whole genome shotgun (WGS) entry which is preliminary data.</text>
</comment>
<dbReference type="InterPro" id="IPR014284">
    <property type="entry name" value="RNA_pol_sigma-70_dom"/>
</dbReference>
<name>A0AAE0C5Q4_9CHLO</name>
<dbReference type="InterPro" id="IPR000943">
    <property type="entry name" value="RNA_pol_sigma70"/>
</dbReference>
<protein>
    <recommendedName>
        <fullName evidence="7 8">RNA polymerase sigma-70 domain-containing protein</fullName>
    </recommendedName>
</protein>
<feature type="compositionally biased region" description="Basic residues" evidence="6">
    <location>
        <begin position="193"/>
        <end position="220"/>
    </location>
</feature>
<dbReference type="GO" id="GO:0003677">
    <property type="term" value="F:DNA binding"/>
    <property type="evidence" value="ECO:0007669"/>
    <property type="project" value="UniProtKB-KW"/>
</dbReference>
<dbReference type="GO" id="GO:0016987">
    <property type="term" value="F:sigma factor activity"/>
    <property type="evidence" value="ECO:0007669"/>
    <property type="project" value="UniProtKB-KW"/>
</dbReference>
<dbReference type="InterPro" id="IPR013325">
    <property type="entry name" value="RNA_pol_sigma_r2"/>
</dbReference>
<feature type="domain" description="RNA polymerase sigma-70" evidence="8">
    <location>
        <begin position="551"/>
        <end position="577"/>
    </location>
</feature>
<dbReference type="SUPFAM" id="SSF88659">
    <property type="entry name" value="Sigma3 and sigma4 domains of RNA polymerase sigma factors"/>
    <property type="match status" value="2"/>
</dbReference>
<evidence type="ECO:0000256" key="3">
    <source>
        <dbReference type="ARBA" id="ARBA00023082"/>
    </source>
</evidence>
<keyword evidence="10" id="KW-1185">Reference proteome</keyword>
<evidence type="ECO:0000259" key="7">
    <source>
        <dbReference type="PROSITE" id="PS00715"/>
    </source>
</evidence>
<dbReference type="PROSITE" id="PS00715">
    <property type="entry name" value="SIGMA70_1"/>
    <property type="match status" value="1"/>
</dbReference>
<sequence length="595" mass="66284">MACHGATFATFATAQDFTVISRLADKQSSKGKRAVQKSLSRQNDLNTRKGELPYTTDRSLPYSSALTESLTAEEVLCSNVSPGSPGFPGGHLGVERFTEYEVADDEDVTDPLFRLLDEENQGMESPTSAHREFLERNWGGENTLGECESVEAETTEIRRQDLTRSDSTSSSQLRRTVSSRSSASDSTTASCKLRPKQLSHSKRAAVKRASSVRRSRRKARVDKGKWKAKESNRTSEKEFQLGLGNELTAQARAVKQRNISEHGSSGDDHVSHFLQEIGHTSVLTQELETTLSLRAQDCLKLEQAQVELVVTLGRLPSIEEWGAAAKVAPGELHKRLQLGREAKQLMVEHNLRLVVHIAKRYGGRGVPLGDLIQEGTVGLIKGVEKFDQSKGFKFSTYAHWWIRQAVTRALSDQSRTIRLPVHVYDTLSRIRKAQRALTSDDLPSGHAPSEAAIARYVGLPVLKVRLLLESSQQLIELDGAEYSTQDKGERETSLIDAVQAEHGLKDAPESECEMRFLREDLDMALATLHPRERNILCMRYGLASADGRTMTLKDIGRAYGVTRERIRQIEDKALRKLRHPCRSVSLVDYLPVLTS</sequence>
<dbReference type="AlphaFoldDB" id="A0AAE0C5Q4"/>
<dbReference type="Pfam" id="PF04542">
    <property type="entry name" value="Sigma70_r2"/>
    <property type="match status" value="1"/>
</dbReference>
<comment type="similarity">
    <text evidence="1">Belongs to the sigma-70 factor family.</text>
</comment>
<evidence type="ECO:0000313" key="9">
    <source>
        <dbReference type="EMBL" id="KAK3248015.1"/>
    </source>
</evidence>
<dbReference type="Gene3D" id="1.10.601.10">
    <property type="entry name" value="RNA Polymerase Primary Sigma Factor"/>
    <property type="match status" value="1"/>
</dbReference>
<dbReference type="EMBL" id="LGRX02028482">
    <property type="protein sequence ID" value="KAK3248015.1"/>
    <property type="molecule type" value="Genomic_DNA"/>
</dbReference>
<dbReference type="InterPro" id="IPR050239">
    <property type="entry name" value="Sigma-70_RNA_pol_init_factors"/>
</dbReference>
<dbReference type="PANTHER" id="PTHR30603">
    <property type="entry name" value="RNA POLYMERASE SIGMA FACTOR RPO"/>
    <property type="match status" value="1"/>
</dbReference>
<feature type="region of interest" description="Disordered" evidence="6">
    <location>
        <begin position="31"/>
        <end position="59"/>
    </location>
</feature>
<keyword evidence="3" id="KW-0731">Sigma factor</keyword>
<dbReference type="InterPro" id="IPR013324">
    <property type="entry name" value="RNA_pol_sigma_r3/r4-like"/>
</dbReference>
<dbReference type="SUPFAM" id="SSF88946">
    <property type="entry name" value="Sigma2 domain of RNA polymerase sigma factors"/>
    <property type="match status" value="1"/>
</dbReference>
<dbReference type="PANTHER" id="PTHR30603:SF47">
    <property type="entry name" value="RNA POLYMERASE SIGMA FACTOR SIGD, CHLOROPLASTIC"/>
    <property type="match status" value="1"/>
</dbReference>
<gene>
    <name evidence="9" type="ORF">CYMTET_42506</name>
</gene>
<dbReference type="InterPro" id="IPR036388">
    <property type="entry name" value="WH-like_DNA-bd_sf"/>
</dbReference>
<organism evidence="9 10">
    <name type="scientific">Cymbomonas tetramitiformis</name>
    <dbReference type="NCBI Taxonomy" id="36881"/>
    <lineage>
        <taxon>Eukaryota</taxon>
        <taxon>Viridiplantae</taxon>
        <taxon>Chlorophyta</taxon>
        <taxon>Pyramimonadophyceae</taxon>
        <taxon>Pyramimonadales</taxon>
        <taxon>Pyramimonadaceae</taxon>
        <taxon>Cymbomonas</taxon>
    </lineage>
</organism>
<keyword evidence="5" id="KW-0804">Transcription</keyword>
<dbReference type="NCBIfam" id="TIGR02937">
    <property type="entry name" value="sigma70-ECF"/>
    <property type="match status" value="1"/>
</dbReference>
<feature type="compositionally biased region" description="Basic and acidic residues" evidence="6">
    <location>
        <begin position="155"/>
        <end position="164"/>
    </location>
</feature>
<reference evidence="9 10" key="1">
    <citation type="journal article" date="2015" name="Genome Biol. Evol.">
        <title>Comparative Genomics of a Bacterivorous Green Alga Reveals Evolutionary Causalities and Consequences of Phago-Mixotrophic Mode of Nutrition.</title>
        <authorList>
            <person name="Burns J.A."/>
            <person name="Paasch A."/>
            <person name="Narechania A."/>
            <person name="Kim E."/>
        </authorList>
    </citation>
    <scope>NUCLEOTIDE SEQUENCE [LARGE SCALE GENOMIC DNA]</scope>
    <source>
        <strain evidence="9 10">PLY_AMNH</strain>
    </source>
</reference>
<feature type="domain" description="RNA polymerase sigma-70" evidence="7">
    <location>
        <begin position="370"/>
        <end position="383"/>
    </location>
</feature>
<keyword evidence="4" id="KW-0238">DNA-binding</keyword>
<evidence type="ECO:0000256" key="2">
    <source>
        <dbReference type="ARBA" id="ARBA00023015"/>
    </source>
</evidence>
<dbReference type="Proteomes" id="UP001190700">
    <property type="component" value="Unassembled WGS sequence"/>
</dbReference>
<evidence type="ECO:0000313" key="10">
    <source>
        <dbReference type="Proteomes" id="UP001190700"/>
    </source>
</evidence>
<dbReference type="PROSITE" id="PS00716">
    <property type="entry name" value="SIGMA70_2"/>
    <property type="match status" value="1"/>
</dbReference>
<feature type="region of interest" description="Disordered" evidence="6">
    <location>
        <begin position="144"/>
        <end position="233"/>
    </location>
</feature>
<evidence type="ECO:0000256" key="6">
    <source>
        <dbReference type="SAM" id="MobiDB-lite"/>
    </source>
</evidence>
<dbReference type="GO" id="GO:0006352">
    <property type="term" value="P:DNA-templated transcription initiation"/>
    <property type="evidence" value="ECO:0007669"/>
    <property type="project" value="InterPro"/>
</dbReference>